<evidence type="ECO:0000256" key="1">
    <source>
        <dbReference type="SAM" id="MobiDB-lite"/>
    </source>
</evidence>
<feature type="transmembrane region" description="Helical" evidence="2">
    <location>
        <begin position="14"/>
        <end position="35"/>
    </location>
</feature>
<keyword evidence="2" id="KW-0472">Membrane</keyword>
<evidence type="ECO:0000256" key="2">
    <source>
        <dbReference type="SAM" id="Phobius"/>
    </source>
</evidence>
<dbReference type="Proteomes" id="UP000503447">
    <property type="component" value="Chromosome"/>
</dbReference>
<keyword evidence="2" id="KW-1133">Transmembrane helix</keyword>
<gene>
    <name evidence="3" type="ORF">FTUN_6257</name>
</gene>
<evidence type="ECO:0000313" key="3">
    <source>
        <dbReference type="EMBL" id="QJW98662.1"/>
    </source>
</evidence>
<name>A0A6M5Z0D2_9BACT</name>
<dbReference type="KEGG" id="ftj:FTUN_6257"/>
<feature type="region of interest" description="Disordered" evidence="1">
    <location>
        <begin position="45"/>
        <end position="82"/>
    </location>
</feature>
<keyword evidence="4" id="KW-1185">Reference proteome</keyword>
<feature type="compositionally biased region" description="Basic and acidic residues" evidence="1">
    <location>
        <begin position="47"/>
        <end position="60"/>
    </location>
</feature>
<dbReference type="EMBL" id="CP053452">
    <property type="protein sequence ID" value="QJW98662.1"/>
    <property type="molecule type" value="Genomic_DNA"/>
</dbReference>
<accession>A0A6M5Z0D2</accession>
<feature type="compositionally biased region" description="Pro residues" evidence="1">
    <location>
        <begin position="61"/>
        <end position="71"/>
    </location>
</feature>
<proteinExistence type="predicted"/>
<sequence length="262" mass="27687">MSSHDWSDHLLPRLLYSFMAFCLIVLGVFSCVNVVKIWNNPGAAPDVARKPDAGPADEPRPAGPGPLPNLSPKPRDPVGKAAAPAVAAVPKTGLRETPPAGGFIAQTGYREHRKDGAVLIGFEADFGRVFNTDVVTYLRPIWLTPSGEEFGTAYGRAQGPVTTVKAKSGYAVGGIVVAGGGALEGFCLTFMRIGTKGLVANDAYTSDWYGEADRRPRANAMRSGDGSFVVGLYGKRFEDKGGKNFDDGGAIGTIGLVLWTNE</sequence>
<evidence type="ECO:0000313" key="4">
    <source>
        <dbReference type="Proteomes" id="UP000503447"/>
    </source>
</evidence>
<reference evidence="4" key="1">
    <citation type="submission" date="2020-05" db="EMBL/GenBank/DDBJ databases">
        <title>Frigoriglobus tundricola gen. nov., sp. nov., a psychrotolerant cellulolytic planctomycete of the family Gemmataceae with two divergent copies of 16S rRNA gene.</title>
        <authorList>
            <person name="Kulichevskaya I.S."/>
            <person name="Ivanova A.A."/>
            <person name="Naumoff D.G."/>
            <person name="Beletsky A.V."/>
            <person name="Rijpstra W.I.C."/>
            <person name="Sinninghe Damste J.S."/>
            <person name="Mardanov A.V."/>
            <person name="Ravin N.V."/>
            <person name="Dedysh S.N."/>
        </authorList>
    </citation>
    <scope>NUCLEOTIDE SEQUENCE [LARGE SCALE GENOMIC DNA]</scope>
    <source>
        <strain evidence="4">PL17</strain>
    </source>
</reference>
<keyword evidence="2" id="KW-0812">Transmembrane</keyword>
<dbReference type="AlphaFoldDB" id="A0A6M5Z0D2"/>
<organism evidence="3 4">
    <name type="scientific">Frigoriglobus tundricola</name>
    <dbReference type="NCBI Taxonomy" id="2774151"/>
    <lineage>
        <taxon>Bacteria</taxon>
        <taxon>Pseudomonadati</taxon>
        <taxon>Planctomycetota</taxon>
        <taxon>Planctomycetia</taxon>
        <taxon>Gemmatales</taxon>
        <taxon>Gemmataceae</taxon>
        <taxon>Frigoriglobus</taxon>
    </lineage>
</organism>
<protein>
    <submittedName>
        <fullName evidence="3">Uncharacterized protein</fullName>
    </submittedName>
</protein>